<feature type="compositionally biased region" description="Basic and acidic residues" evidence="2">
    <location>
        <begin position="292"/>
        <end position="303"/>
    </location>
</feature>
<feature type="compositionally biased region" description="Basic and acidic residues" evidence="2">
    <location>
        <begin position="358"/>
        <end position="380"/>
    </location>
</feature>
<accession>A0A232F348</accession>
<protein>
    <submittedName>
        <fullName evidence="3">Uncharacterized protein</fullName>
    </submittedName>
</protein>
<keyword evidence="4" id="KW-1185">Reference proteome</keyword>
<feature type="coiled-coil region" evidence="1">
    <location>
        <begin position="230"/>
        <end position="257"/>
    </location>
</feature>
<reference evidence="3 4" key="1">
    <citation type="journal article" date="2017" name="Curr. Biol.">
        <title>The Evolution of Venom by Co-option of Single-Copy Genes.</title>
        <authorList>
            <person name="Martinson E.O."/>
            <person name="Mrinalini"/>
            <person name="Kelkar Y.D."/>
            <person name="Chang C.H."/>
            <person name="Werren J.H."/>
        </authorList>
    </citation>
    <scope>NUCLEOTIDE SEQUENCE [LARGE SCALE GENOMIC DNA]</scope>
    <source>
        <strain evidence="3 4">Alberta</strain>
        <tissue evidence="3">Whole body</tissue>
    </source>
</reference>
<feature type="compositionally biased region" description="Low complexity" evidence="2">
    <location>
        <begin position="341"/>
        <end position="355"/>
    </location>
</feature>
<feature type="compositionally biased region" description="Polar residues" evidence="2">
    <location>
        <begin position="43"/>
        <end position="89"/>
    </location>
</feature>
<comment type="caution">
    <text evidence="3">The sequence shown here is derived from an EMBL/GenBank/DDBJ whole genome shotgun (WGS) entry which is preliminary data.</text>
</comment>
<keyword evidence="1" id="KW-0175">Coiled coil</keyword>
<dbReference type="Proteomes" id="UP000215335">
    <property type="component" value="Unassembled WGS sequence"/>
</dbReference>
<name>A0A232F348_9HYME</name>
<evidence type="ECO:0000313" key="4">
    <source>
        <dbReference type="Proteomes" id="UP000215335"/>
    </source>
</evidence>
<organism evidence="3 4">
    <name type="scientific">Trichomalopsis sarcophagae</name>
    <dbReference type="NCBI Taxonomy" id="543379"/>
    <lineage>
        <taxon>Eukaryota</taxon>
        <taxon>Metazoa</taxon>
        <taxon>Ecdysozoa</taxon>
        <taxon>Arthropoda</taxon>
        <taxon>Hexapoda</taxon>
        <taxon>Insecta</taxon>
        <taxon>Pterygota</taxon>
        <taxon>Neoptera</taxon>
        <taxon>Endopterygota</taxon>
        <taxon>Hymenoptera</taxon>
        <taxon>Apocrita</taxon>
        <taxon>Proctotrupomorpha</taxon>
        <taxon>Chalcidoidea</taxon>
        <taxon>Pteromalidae</taxon>
        <taxon>Pteromalinae</taxon>
        <taxon>Trichomalopsis</taxon>
    </lineage>
</organism>
<evidence type="ECO:0000256" key="1">
    <source>
        <dbReference type="SAM" id="Coils"/>
    </source>
</evidence>
<evidence type="ECO:0000256" key="2">
    <source>
        <dbReference type="SAM" id="MobiDB-lite"/>
    </source>
</evidence>
<proteinExistence type="predicted"/>
<dbReference type="AlphaFoldDB" id="A0A232F348"/>
<feature type="region of interest" description="Disordered" evidence="2">
    <location>
        <begin position="341"/>
        <end position="380"/>
    </location>
</feature>
<feature type="compositionally biased region" description="Polar residues" evidence="2">
    <location>
        <begin position="99"/>
        <end position="128"/>
    </location>
</feature>
<sequence>MDKKEDDAGPYLNCSKYAMDRKKKTPPRGNTADRVGTLAKPTIQMSAQSYTTPVNTGHRNHPVQNIITASGNASQQLDSTPVNTRQQMPKTPGIVRQPVIQTPGNSRQQINQTPGSSNSQQNYSTPGSAIQDYLTPSQQDYTIPGNSYDQNNYSQIETYEQQLYGLVNPSNSQTANEALRGVSYNIEKIKSMLHIVELRIYQIKGDIDGMRNRVEEALLLFEQPEDRLSMVQKLQEIKRLEDELNEHKVMMKLVERQLQEHIAYQKNLELSECNYQMKKRLFEAELNKNRDDFQKQQRYRDESYQQQQQKIEQENDTASEIAKTMPEVSEIERMAEKAIAAEEATAAAEAQAPVEDTQNQRKAEGIPKVRFRGDYNEMNN</sequence>
<gene>
    <name evidence="3" type="ORF">TSAR_002618</name>
</gene>
<dbReference type="EMBL" id="NNAY01001093">
    <property type="protein sequence ID" value="OXU25151.1"/>
    <property type="molecule type" value="Genomic_DNA"/>
</dbReference>
<feature type="region of interest" description="Disordered" evidence="2">
    <location>
        <begin position="1"/>
        <end position="128"/>
    </location>
</feature>
<feature type="region of interest" description="Disordered" evidence="2">
    <location>
        <begin position="292"/>
        <end position="318"/>
    </location>
</feature>
<evidence type="ECO:0000313" key="3">
    <source>
        <dbReference type="EMBL" id="OXU25151.1"/>
    </source>
</evidence>